<sequence>MKTNLLLSLVLFISSGLLAEQRTSIADTADDVHPLLVGQTVPDVPVWSPEGKPLSLTKMAADKPMVLVFYRGGWCPYCNHQLNELQDIEDELVAMGYRLVAISPELPDNLKKMQSERDLSYTLLSDFRIEVARAFGLAFRMKDKTADMYKEKLNADLQKFKGEQKYNLPVPGVFVVDTDGVIQFSYVNPNYAVRLHPELLLKAAEVALKGENVRKH</sequence>
<evidence type="ECO:0000256" key="6">
    <source>
        <dbReference type="ARBA" id="ARBA00023157"/>
    </source>
</evidence>
<evidence type="ECO:0000256" key="7">
    <source>
        <dbReference type="ARBA" id="ARBA00023284"/>
    </source>
</evidence>
<keyword evidence="15" id="KW-1185">Reference proteome</keyword>
<evidence type="ECO:0000256" key="5">
    <source>
        <dbReference type="ARBA" id="ARBA00023002"/>
    </source>
</evidence>
<evidence type="ECO:0000256" key="9">
    <source>
        <dbReference type="ARBA" id="ARBA00038489"/>
    </source>
</evidence>
<keyword evidence="7" id="KW-0676">Redox-active center</keyword>
<evidence type="ECO:0000256" key="4">
    <source>
        <dbReference type="ARBA" id="ARBA00022862"/>
    </source>
</evidence>
<evidence type="ECO:0000256" key="3">
    <source>
        <dbReference type="ARBA" id="ARBA00022559"/>
    </source>
</evidence>
<dbReference type="EMBL" id="QGGU01000010">
    <property type="protein sequence ID" value="PWK47843.1"/>
    <property type="molecule type" value="Genomic_DNA"/>
</dbReference>
<dbReference type="EC" id="1.11.1.24" evidence="2"/>
<keyword evidence="4" id="KW-0049">Antioxidant</keyword>
<dbReference type="PANTHER" id="PTHR42801">
    <property type="entry name" value="THIOREDOXIN-DEPENDENT PEROXIDE REDUCTASE"/>
    <property type="match status" value="1"/>
</dbReference>
<dbReference type="RefSeq" id="WP_109764381.1">
    <property type="nucleotide sequence ID" value="NZ_QGGU01000010.1"/>
</dbReference>
<comment type="function">
    <text evidence="1">Thiol-specific peroxidase that catalyzes the reduction of hydrogen peroxide and organic hydroperoxides to water and alcohols, respectively. Plays a role in cell protection against oxidative stress by detoxifying peroxides and as sensor of hydrogen peroxide-mediated signaling events.</text>
</comment>
<keyword evidence="6" id="KW-1015">Disulfide bond</keyword>
<dbReference type="AlphaFoldDB" id="A0A316FHV1"/>
<comment type="catalytic activity">
    <reaction evidence="11">
        <text>a hydroperoxide + [thioredoxin]-dithiol = an alcohol + [thioredoxin]-disulfide + H2O</text>
        <dbReference type="Rhea" id="RHEA:62620"/>
        <dbReference type="Rhea" id="RHEA-COMP:10698"/>
        <dbReference type="Rhea" id="RHEA-COMP:10700"/>
        <dbReference type="ChEBI" id="CHEBI:15377"/>
        <dbReference type="ChEBI" id="CHEBI:29950"/>
        <dbReference type="ChEBI" id="CHEBI:30879"/>
        <dbReference type="ChEBI" id="CHEBI:35924"/>
        <dbReference type="ChEBI" id="CHEBI:50058"/>
        <dbReference type="EC" id="1.11.1.24"/>
    </reaction>
</comment>
<dbReference type="InterPro" id="IPR000866">
    <property type="entry name" value="AhpC/TSA"/>
</dbReference>
<name>A0A316FHV1_9GAMM</name>
<dbReference type="Pfam" id="PF00578">
    <property type="entry name" value="AhpC-TSA"/>
    <property type="match status" value="1"/>
</dbReference>
<dbReference type="InterPro" id="IPR036249">
    <property type="entry name" value="Thioredoxin-like_sf"/>
</dbReference>
<dbReference type="OrthoDB" id="9809746at2"/>
<evidence type="ECO:0000256" key="1">
    <source>
        <dbReference type="ARBA" id="ARBA00003330"/>
    </source>
</evidence>
<dbReference type="InterPro" id="IPR050924">
    <property type="entry name" value="Peroxiredoxin_BCP/PrxQ"/>
</dbReference>
<evidence type="ECO:0000256" key="10">
    <source>
        <dbReference type="ARBA" id="ARBA00042639"/>
    </source>
</evidence>
<dbReference type="GO" id="GO:0045454">
    <property type="term" value="P:cell redox homeostasis"/>
    <property type="evidence" value="ECO:0007669"/>
    <property type="project" value="TreeGrafter"/>
</dbReference>
<feature type="signal peptide" evidence="12">
    <location>
        <begin position="1"/>
        <end position="19"/>
    </location>
</feature>
<organism evidence="14 15">
    <name type="scientific">Pleionea mediterranea</name>
    <dbReference type="NCBI Taxonomy" id="523701"/>
    <lineage>
        <taxon>Bacteria</taxon>
        <taxon>Pseudomonadati</taxon>
        <taxon>Pseudomonadota</taxon>
        <taxon>Gammaproteobacteria</taxon>
        <taxon>Oceanospirillales</taxon>
        <taxon>Pleioneaceae</taxon>
        <taxon>Pleionea</taxon>
    </lineage>
</organism>
<evidence type="ECO:0000256" key="11">
    <source>
        <dbReference type="ARBA" id="ARBA00049091"/>
    </source>
</evidence>
<dbReference type="PANTHER" id="PTHR42801:SF7">
    <property type="entry name" value="SLL1159 PROTEIN"/>
    <property type="match status" value="1"/>
</dbReference>
<proteinExistence type="inferred from homology"/>
<dbReference type="GO" id="GO:0008379">
    <property type="term" value="F:thioredoxin peroxidase activity"/>
    <property type="evidence" value="ECO:0007669"/>
    <property type="project" value="TreeGrafter"/>
</dbReference>
<evidence type="ECO:0000256" key="2">
    <source>
        <dbReference type="ARBA" id="ARBA00013017"/>
    </source>
</evidence>
<dbReference type="SUPFAM" id="SSF52833">
    <property type="entry name" value="Thioredoxin-like"/>
    <property type="match status" value="1"/>
</dbReference>
<evidence type="ECO:0000256" key="8">
    <source>
        <dbReference type="ARBA" id="ARBA00032824"/>
    </source>
</evidence>
<evidence type="ECO:0000259" key="13">
    <source>
        <dbReference type="PROSITE" id="PS51352"/>
    </source>
</evidence>
<dbReference type="CDD" id="cd02970">
    <property type="entry name" value="PRX_like2"/>
    <property type="match status" value="1"/>
</dbReference>
<protein>
    <recommendedName>
        <fullName evidence="2">thioredoxin-dependent peroxiredoxin</fullName>
        <ecNumber evidence="2">1.11.1.24</ecNumber>
    </recommendedName>
    <alternativeName>
        <fullName evidence="8">Thioredoxin peroxidase</fullName>
    </alternativeName>
    <alternativeName>
        <fullName evidence="10">Thioredoxin-dependent peroxiredoxin Bcp</fullName>
    </alternativeName>
</protein>
<dbReference type="GO" id="GO:0005737">
    <property type="term" value="C:cytoplasm"/>
    <property type="evidence" value="ECO:0007669"/>
    <property type="project" value="TreeGrafter"/>
</dbReference>
<feature type="chain" id="PRO_5016358671" description="thioredoxin-dependent peroxiredoxin" evidence="12">
    <location>
        <begin position="20"/>
        <end position="216"/>
    </location>
</feature>
<gene>
    <name evidence="14" type="ORF">C8D97_11056</name>
</gene>
<evidence type="ECO:0000256" key="12">
    <source>
        <dbReference type="SAM" id="SignalP"/>
    </source>
</evidence>
<accession>A0A316FHV1</accession>
<dbReference type="PROSITE" id="PS51352">
    <property type="entry name" value="THIOREDOXIN_2"/>
    <property type="match status" value="1"/>
</dbReference>
<keyword evidence="5" id="KW-0560">Oxidoreductase</keyword>
<feature type="domain" description="Thioredoxin" evidence="13">
    <location>
        <begin position="35"/>
        <end position="209"/>
    </location>
</feature>
<reference evidence="14 15" key="1">
    <citation type="submission" date="2018-05" db="EMBL/GenBank/DDBJ databases">
        <title>Genomic Encyclopedia of Type Strains, Phase IV (KMG-IV): sequencing the most valuable type-strain genomes for metagenomic binning, comparative biology and taxonomic classification.</title>
        <authorList>
            <person name="Goeker M."/>
        </authorList>
    </citation>
    <scope>NUCLEOTIDE SEQUENCE [LARGE SCALE GENOMIC DNA]</scope>
    <source>
        <strain evidence="14 15">DSM 25350</strain>
    </source>
</reference>
<dbReference type="InterPro" id="IPR013766">
    <property type="entry name" value="Thioredoxin_domain"/>
</dbReference>
<keyword evidence="3" id="KW-0575">Peroxidase</keyword>
<comment type="similarity">
    <text evidence="9">Belongs to the peroxiredoxin family. BCP/PrxQ subfamily.</text>
</comment>
<dbReference type="Gene3D" id="3.40.30.10">
    <property type="entry name" value="Glutaredoxin"/>
    <property type="match status" value="1"/>
</dbReference>
<keyword evidence="12" id="KW-0732">Signal</keyword>
<dbReference type="GO" id="GO:0034599">
    <property type="term" value="P:cellular response to oxidative stress"/>
    <property type="evidence" value="ECO:0007669"/>
    <property type="project" value="TreeGrafter"/>
</dbReference>
<evidence type="ECO:0000313" key="15">
    <source>
        <dbReference type="Proteomes" id="UP000245790"/>
    </source>
</evidence>
<dbReference type="Proteomes" id="UP000245790">
    <property type="component" value="Unassembled WGS sequence"/>
</dbReference>
<evidence type="ECO:0000313" key="14">
    <source>
        <dbReference type="EMBL" id="PWK47843.1"/>
    </source>
</evidence>
<comment type="caution">
    <text evidence="14">The sequence shown here is derived from an EMBL/GenBank/DDBJ whole genome shotgun (WGS) entry which is preliminary data.</text>
</comment>